<gene>
    <name evidence="5" type="ORF">A3C20_00790</name>
</gene>
<dbReference type="PANTHER" id="PTHR30290:SF9">
    <property type="entry name" value="OLIGOPEPTIDE-BINDING PROTEIN APPA"/>
    <property type="match status" value="1"/>
</dbReference>
<sequence length="595" mass="64983">MYSPDPSDISELKTKLTTERRVSYFRRIEALLLSFSPAERLALYVFSILLGLSTLALLSAVNNAVSVEIPAQGGSLTEGEVGSVRFINPVLTLSQADEDLTALVYSGLTRALPDGTIIPDLASSYEISSDGTTYTFRLRQNNVFHDNTPVTSADVLFTVQLAQNPDVKSPHRADWEGVTASAPDKYTVVFKLPRAYAPFIQNTTMGILPQRLWKNIPAAELPFSPLNTHPVGTGPYKVSDQNIDNTGAATRYELSPFAKFALGAPHLKRITFLFYGNDAAMVQALNAREIDAIAGISPDELDGIRRTDLTTMTALLPRVFGVFFNQGRSAVLADSSVRFALDTAIDKERLVDLVLKGYGAGLDSPIPSGLMGGAPQNVNASSTLVQSAFTDETVAAAHAVLVKGGWTYSATSSTWTNKKKQVLGFTLSTADSPQLVATAQALADAWKKLGVNVKVQVYSLSDLNTTVLRPRQYDALLFGEVVGRELDLFAFWHSSQRNDPGLNLSLYTNSKADLLLSQARATTNATDREKLYAQFAALVKKDDPAIFLYAPEFVYVVPKNIAGIELGALTTPAERFLNVYEWYTDTQYVWNMFVK</sequence>
<dbReference type="Gene3D" id="3.10.105.10">
    <property type="entry name" value="Dipeptide-binding Protein, Domain 3"/>
    <property type="match status" value="1"/>
</dbReference>
<dbReference type="AlphaFoldDB" id="A0A1F6E7D2"/>
<accession>A0A1F6E7D2</accession>
<dbReference type="Gene3D" id="3.40.190.10">
    <property type="entry name" value="Periplasmic binding protein-like II"/>
    <property type="match status" value="1"/>
</dbReference>
<dbReference type="GO" id="GO:1904680">
    <property type="term" value="F:peptide transmembrane transporter activity"/>
    <property type="evidence" value="ECO:0007669"/>
    <property type="project" value="TreeGrafter"/>
</dbReference>
<dbReference type="Pfam" id="PF00496">
    <property type="entry name" value="SBP_bac_5"/>
    <property type="match status" value="1"/>
</dbReference>
<evidence type="ECO:0000256" key="1">
    <source>
        <dbReference type="ARBA" id="ARBA00005695"/>
    </source>
</evidence>
<dbReference type="PIRSF" id="PIRSF002741">
    <property type="entry name" value="MppA"/>
    <property type="match status" value="1"/>
</dbReference>
<dbReference type="Proteomes" id="UP000176914">
    <property type="component" value="Unassembled WGS sequence"/>
</dbReference>
<dbReference type="CDD" id="cd08513">
    <property type="entry name" value="PBP2_thermophilic_Hb8_like"/>
    <property type="match status" value="1"/>
</dbReference>
<evidence type="ECO:0000256" key="2">
    <source>
        <dbReference type="ARBA" id="ARBA00022448"/>
    </source>
</evidence>
<dbReference type="InterPro" id="IPR030678">
    <property type="entry name" value="Peptide/Ni-bd"/>
</dbReference>
<dbReference type="InterPro" id="IPR000914">
    <property type="entry name" value="SBP_5_dom"/>
</dbReference>
<evidence type="ECO:0000313" key="5">
    <source>
        <dbReference type="EMBL" id="OGG69487.1"/>
    </source>
</evidence>
<dbReference type="Gene3D" id="3.90.76.10">
    <property type="entry name" value="Dipeptide-binding Protein, Domain 1"/>
    <property type="match status" value="1"/>
</dbReference>
<dbReference type="GO" id="GO:0015833">
    <property type="term" value="P:peptide transport"/>
    <property type="evidence" value="ECO:0007669"/>
    <property type="project" value="TreeGrafter"/>
</dbReference>
<proteinExistence type="inferred from homology"/>
<protein>
    <recommendedName>
        <fullName evidence="4">Solute-binding protein family 5 domain-containing protein</fullName>
    </recommendedName>
</protein>
<evidence type="ECO:0000313" key="6">
    <source>
        <dbReference type="Proteomes" id="UP000176914"/>
    </source>
</evidence>
<dbReference type="PANTHER" id="PTHR30290">
    <property type="entry name" value="PERIPLASMIC BINDING COMPONENT OF ABC TRANSPORTER"/>
    <property type="match status" value="1"/>
</dbReference>
<organism evidence="5 6">
    <name type="scientific">Candidatus Kaiserbacteria bacterium RIFCSPHIGHO2_02_FULL_55_25</name>
    <dbReference type="NCBI Taxonomy" id="1798498"/>
    <lineage>
        <taxon>Bacteria</taxon>
        <taxon>Candidatus Kaiseribacteriota</taxon>
    </lineage>
</organism>
<comment type="similarity">
    <text evidence="1">Belongs to the bacterial solute-binding protein 5 family.</text>
</comment>
<keyword evidence="2" id="KW-0813">Transport</keyword>
<dbReference type="GO" id="GO:0043190">
    <property type="term" value="C:ATP-binding cassette (ABC) transporter complex"/>
    <property type="evidence" value="ECO:0007669"/>
    <property type="project" value="InterPro"/>
</dbReference>
<keyword evidence="3" id="KW-0732">Signal</keyword>
<evidence type="ECO:0000259" key="4">
    <source>
        <dbReference type="Pfam" id="PF00496"/>
    </source>
</evidence>
<reference evidence="5 6" key="1">
    <citation type="journal article" date="2016" name="Nat. Commun.">
        <title>Thousands of microbial genomes shed light on interconnected biogeochemical processes in an aquifer system.</title>
        <authorList>
            <person name="Anantharaman K."/>
            <person name="Brown C.T."/>
            <person name="Hug L.A."/>
            <person name="Sharon I."/>
            <person name="Castelle C.J."/>
            <person name="Probst A.J."/>
            <person name="Thomas B.C."/>
            <person name="Singh A."/>
            <person name="Wilkins M.J."/>
            <person name="Karaoz U."/>
            <person name="Brodie E.L."/>
            <person name="Williams K.H."/>
            <person name="Hubbard S.S."/>
            <person name="Banfield J.F."/>
        </authorList>
    </citation>
    <scope>NUCLEOTIDE SEQUENCE [LARGE SCALE GENOMIC DNA]</scope>
</reference>
<dbReference type="EMBL" id="MFLL01000011">
    <property type="protein sequence ID" value="OGG69487.1"/>
    <property type="molecule type" value="Genomic_DNA"/>
</dbReference>
<evidence type="ECO:0000256" key="3">
    <source>
        <dbReference type="ARBA" id="ARBA00022729"/>
    </source>
</evidence>
<dbReference type="SUPFAM" id="SSF53850">
    <property type="entry name" value="Periplasmic binding protein-like II"/>
    <property type="match status" value="1"/>
</dbReference>
<feature type="domain" description="Solute-binding protein family 5" evidence="4">
    <location>
        <begin position="116"/>
        <end position="479"/>
    </location>
</feature>
<dbReference type="InterPro" id="IPR039424">
    <property type="entry name" value="SBP_5"/>
</dbReference>
<dbReference type="GO" id="GO:0042597">
    <property type="term" value="C:periplasmic space"/>
    <property type="evidence" value="ECO:0007669"/>
    <property type="project" value="UniProtKB-ARBA"/>
</dbReference>
<comment type="caution">
    <text evidence="5">The sequence shown here is derived from an EMBL/GenBank/DDBJ whole genome shotgun (WGS) entry which is preliminary data.</text>
</comment>
<name>A0A1F6E7D2_9BACT</name>